<dbReference type="EC" id="2.7.1.-" evidence="5"/>
<name>A0ABV8HHP5_9ACTN</name>
<feature type="region of interest" description="Disordered" evidence="3">
    <location>
        <begin position="1"/>
        <end position="32"/>
    </location>
</feature>
<organism evidence="5 6">
    <name type="scientific">Streptomyces polygonati</name>
    <dbReference type="NCBI Taxonomy" id="1617087"/>
    <lineage>
        <taxon>Bacteria</taxon>
        <taxon>Bacillati</taxon>
        <taxon>Actinomycetota</taxon>
        <taxon>Actinomycetes</taxon>
        <taxon>Kitasatosporales</taxon>
        <taxon>Streptomycetaceae</taxon>
        <taxon>Streptomyces</taxon>
    </lineage>
</organism>
<comment type="caution">
    <text evidence="5">The sequence shown here is derived from an EMBL/GenBank/DDBJ whole genome shotgun (WGS) entry which is preliminary data.</text>
</comment>
<sequence>MTTALPAEPPDTRAGSAPGTGPDHGLEVPDAGPGTPYDVLVIGGTGVDTIVRVEEFAIPGGDYLGVPPIRDYVAHTGNGVALGFHALGLTTKFIDFLGDDPQGRMILDHYAAVGLDFSHLPAPAGTPRSVNLVDREGRRFSFYDGRHPEDLRLPREFYLPHLARARHVHISRSTPAQDVFADAVRLGCGVSTDLHAWDGRDAAAHPWAYGADLVFLSAAGAGERIPEVMRQILAHGRATLVVATDGAAGCLVLDRGEQEPQRFPAVLPERPVVDSNGAGDAFLTAFLRARFAGADRAACVRAGSVSGAYACGSPGTHEELIDAASLAAAIGRARDASGGPEPVRP</sequence>
<evidence type="ECO:0000256" key="2">
    <source>
        <dbReference type="ARBA" id="ARBA00022777"/>
    </source>
</evidence>
<dbReference type="PANTHER" id="PTHR10584:SF166">
    <property type="entry name" value="RIBOKINASE"/>
    <property type="match status" value="1"/>
</dbReference>
<dbReference type="Pfam" id="PF00294">
    <property type="entry name" value="PfkB"/>
    <property type="match status" value="1"/>
</dbReference>
<reference evidence="6" key="1">
    <citation type="journal article" date="2019" name="Int. J. Syst. Evol. Microbiol.">
        <title>The Global Catalogue of Microorganisms (GCM) 10K type strain sequencing project: providing services to taxonomists for standard genome sequencing and annotation.</title>
        <authorList>
            <consortium name="The Broad Institute Genomics Platform"/>
            <consortium name="The Broad Institute Genome Sequencing Center for Infectious Disease"/>
            <person name="Wu L."/>
            <person name="Ma J."/>
        </authorList>
    </citation>
    <scope>NUCLEOTIDE SEQUENCE [LARGE SCALE GENOMIC DNA]</scope>
    <source>
        <strain evidence="6">CGMCC 4.7237</strain>
    </source>
</reference>
<keyword evidence="1 5" id="KW-0808">Transferase</keyword>
<dbReference type="Proteomes" id="UP001595765">
    <property type="component" value="Unassembled WGS sequence"/>
</dbReference>
<dbReference type="SUPFAM" id="SSF53613">
    <property type="entry name" value="Ribokinase-like"/>
    <property type="match status" value="1"/>
</dbReference>
<dbReference type="PANTHER" id="PTHR10584">
    <property type="entry name" value="SUGAR KINASE"/>
    <property type="match status" value="1"/>
</dbReference>
<protein>
    <submittedName>
        <fullName evidence="5">Carbohydrate kinase family protein</fullName>
        <ecNumber evidence="5">2.7.1.-</ecNumber>
    </submittedName>
</protein>
<evidence type="ECO:0000256" key="1">
    <source>
        <dbReference type="ARBA" id="ARBA00022679"/>
    </source>
</evidence>
<accession>A0ABV8HHP5</accession>
<dbReference type="RefSeq" id="WP_386427478.1">
    <property type="nucleotide sequence ID" value="NZ_JBHSBB010000007.1"/>
</dbReference>
<keyword evidence="6" id="KW-1185">Reference proteome</keyword>
<dbReference type="EMBL" id="JBHSBB010000007">
    <property type="protein sequence ID" value="MFC4031385.1"/>
    <property type="molecule type" value="Genomic_DNA"/>
</dbReference>
<dbReference type="Gene3D" id="3.40.1190.20">
    <property type="match status" value="1"/>
</dbReference>
<proteinExistence type="predicted"/>
<dbReference type="InterPro" id="IPR011611">
    <property type="entry name" value="PfkB_dom"/>
</dbReference>
<keyword evidence="2 5" id="KW-0418">Kinase</keyword>
<evidence type="ECO:0000313" key="6">
    <source>
        <dbReference type="Proteomes" id="UP001595765"/>
    </source>
</evidence>
<evidence type="ECO:0000256" key="3">
    <source>
        <dbReference type="SAM" id="MobiDB-lite"/>
    </source>
</evidence>
<evidence type="ECO:0000313" key="5">
    <source>
        <dbReference type="EMBL" id="MFC4031385.1"/>
    </source>
</evidence>
<gene>
    <name evidence="5" type="ORF">ACFO3J_07835</name>
</gene>
<feature type="domain" description="Carbohydrate kinase PfkB" evidence="4">
    <location>
        <begin position="77"/>
        <end position="318"/>
    </location>
</feature>
<evidence type="ECO:0000259" key="4">
    <source>
        <dbReference type="Pfam" id="PF00294"/>
    </source>
</evidence>
<dbReference type="GO" id="GO:0016301">
    <property type="term" value="F:kinase activity"/>
    <property type="evidence" value="ECO:0007669"/>
    <property type="project" value="UniProtKB-KW"/>
</dbReference>
<dbReference type="InterPro" id="IPR029056">
    <property type="entry name" value="Ribokinase-like"/>
</dbReference>